<organism evidence="2">
    <name type="scientific">marine metagenome</name>
    <dbReference type="NCBI Taxonomy" id="408172"/>
    <lineage>
        <taxon>unclassified sequences</taxon>
        <taxon>metagenomes</taxon>
        <taxon>ecological metagenomes</taxon>
    </lineage>
</organism>
<reference evidence="2" key="1">
    <citation type="submission" date="2018-05" db="EMBL/GenBank/DDBJ databases">
        <authorList>
            <person name="Lanie J.A."/>
            <person name="Ng W.-L."/>
            <person name="Kazmierczak K.M."/>
            <person name="Andrzejewski T.M."/>
            <person name="Davidsen T.M."/>
            <person name="Wayne K.J."/>
            <person name="Tettelin H."/>
            <person name="Glass J.I."/>
            <person name="Rusch D."/>
            <person name="Podicherti R."/>
            <person name="Tsui H.-C.T."/>
            <person name="Winkler M.E."/>
        </authorList>
    </citation>
    <scope>NUCLEOTIDE SEQUENCE</scope>
</reference>
<evidence type="ECO:0000259" key="1">
    <source>
        <dbReference type="Pfam" id="PF16075"/>
    </source>
</evidence>
<feature type="domain" description="DUF4815" evidence="1">
    <location>
        <begin position="33"/>
        <end position="98"/>
    </location>
</feature>
<dbReference type="AlphaFoldDB" id="A0A382KUN7"/>
<gene>
    <name evidence="2" type="ORF">METZ01_LOCUS281034</name>
</gene>
<evidence type="ECO:0000313" key="2">
    <source>
        <dbReference type="EMBL" id="SVC28180.1"/>
    </source>
</evidence>
<name>A0A382KUN7_9ZZZZ</name>
<proteinExistence type="predicted"/>
<accession>A0A382KUN7</accession>
<feature type="non-terminal residue" evidence="2">
    <location>
        <position position="121"/>
    </location>
</feature>
<dbReference type="EMBL" id="UINC01082948">
    <property type="protein sequence ID" value="SVC28180.1"/>
    <property type="molecule type" value="Genomic_DNA"/>
</dbReference>
<protein>
    <recommendedName>
        <fullName evidence="1">DUF4815 domain-containing protein</fullName>
    </recommendedName>
</protein>
<sequence length="121" mass="13598">MALSNNTINTLNTEYFDDFYEVANTTTGELLGTQKDFHRVLFRPKYGVQSRELTQLQTILQKQLERLGTTQFRDGDLVVGGQLSLDTTATSGRLESGTLTNFFNRDTNLGKYVFDTSANTT</sequence>
<dbReference type="InterPro" id="IPR032096">
    <property type="entry name" value="DUF4815"/>
</dbReference>
<dbReference type="Pfam" id="PF16075">
    <property type="entry name" value="DUF4815"/>
    <property type="match status" value="1"/>
</dbReference>